<keyword evidence="1" id="KW-0812">Transmembrane</keyword>
<sequence>MIGKETLFKSRFCLKEDYMNQTDTAAGRAPRVRLALRWAPAVIWMAVIFAMSSRSGDDMNSLLPFFQKWFPAMSDFNWGHFVAYFVLAAAFDFGIGPKASKLGMKLLIVVLCGLYGVTDEYHQSFVGGRMSDWHDIRNDMIGATVWVVIAAIPPFAALWRKLGMLAATGRPNSR</sequence>
<dbReference type="InterPro" id="IPR006976">
    <property type="entry name" value="VanZ-like"/>
</dbReference>
<keyword evidence="1" id="KW-1133">Transmembrane helix</keyword>
<feature type="transmembrane region" description="Helical" evidence="1">
    <location>
        <begin position="102"/>
        <end position="118"/>
    </location>
</feature>
<feature type="transmembrane region" description="Helical" evidence="1">
    <location>
        <begin position="140"/>
        <end position="159"/>
    </location>
</feature>
<feature type="transmembrane region" description="Helical" evidence="1">
    <location>
        <begin position="38"/>
        <end position="56"/>
    </location>
</feature>
<keyword evidence="1" id="KW-0472">Membrane</keyword>
<dbReference type="Proteomes" id="UP001597493">
    <property type="component" value="Unassembled WGS sequence"/>
</dbReference>
<evidence type="ECO:0000259" key="2">
    <source>
        <dbReference type="Pfam" id="PF04892"/>
    </source>
</evidence>
<comment type="caution">
    <text evidence="3">The sequence shown here is derived from an EMBL/GenBank/DDBJ whole genome shotgun (WGS) entry which is preliminary data.</text>
</comment>
<organism evidence="3 4">
    <name type="scientific">Paenibacillus thailandensis</name>
    <dbReference type="NCBI Taxonomy" id="393250"/>
    <lineage>
        <taxon>Bacteria</taxon>
        <taxon>Bacillati</taxon>
        <taxon>Bacillota</taxon>
        <taxon>Bacilli</taxon>
        <taxon>Bacillales</taxon>
        <taxon>Paenibacillaceae</taxon>
        <taxon>Paenibacillus</taxon>
    </lineage>
</organism>
<dbReference type="EMBL" id="JBHUMY010000012">
    <property type="protein sequence ID" value="MFD2661086.1"/>
    <property type="molecule type" value="Genomic_DNA"/>
</dbReference>
<evidence type="ECO:0000313" key="4">
    <source>
        <dbReference type="Proteomes" id="UP001597493"/>
    </source>
</evidence>
<evidence type="ECO:0000313" key="3">
    <source>
        <dbReference type="EMBL" id="MFD2661086.1"/>
    </source>
</evidence>
<dbReference type="NCBIfam" id="NF037970">
    <property type="entry name" value="vanZ_1"/>
    <property type="match status" value="1"/>
</dbReference>
<accession>A0ABW5QX39</accession>
<protein>
    <submittedName>
        <fullName evidence="3">VanZ family protein</fullName>
    </submittedName>
</protein>
<feature type="domain" description="VanZ-like" evidence="2">
    <location>
        <begin position="40"/>
        <end position="151"/>
    </location>
</feature>
<dbReference type="Pfam" id="PF04892">
    <property type="entry name" value="VanZ"/>
    <property type="match status" value="1"/>
</dbReference>
<keyword evidence="4" id="KW-1185">Reference proteome</keyword>
<name>A0ABW5QX39_9BACL</name>
<dbReference type="RefSeq" id="WP_379273423.1">
    <property type="nucleotide sequence ID" value="NZ_JBHUGT010000024.1"/>
</dbReference>
<feature type="transmembrane region" description="Helical" evidence="1">
    <location>
        <begin position="76"/>
        <end position="95"/>
    </location>
</feature>
<evidence type="ECO:0000256" key="1">
    <source>
        <dbReference type="SAM" id="Phobius"/>
    </source>
</evidence>
<gene>
    <name evidence="3" type="ORF">ACFSW5_12570</name>
</gene>
<proteinExistence type="predicted"/>
<reference evidence="4" key="1">
    <citation type="journal article" date="2019" name="Int. J. Syst. Evol. Microbiol.">
        <title>The Global Catalogue of Microorganisms (GCM) 10K type strain sequencing project: providing services to taxonomists for standard genome sequencing and annotation.</title>
        <authorList>
            <consortium name="The Broad Institute Genomics Platform"/>
            <consortium name="The Broad Institute Genome Sequencing Center for Infectious Disease"/>
            <person name="Wu L."/>
            <person name="Ma J."/>
        </authorList>
    </citation>
    <scope>NUCLEOTIDE SEQUENCE [LARGE SCALE GENOMIC DNA]</scope>
    <source>
        <strain evidence="4">TISTR 1827</strain>
    </source>
</reference>